<accession>A0ABQ1I145</accession>
<keyword evidence="3" id="KW-1185">Reference proteome</keyword>
<feature type="domain" description="PilZ" evidence="1">
    <location>
        <begin position="151"/>
        <end position="234"/>
    </location>
</feature>
<dbReference type="EMBL" id="BMDY01000009">
    <property type="protein sequence ID" value="GGB04978.1"/>
    <property type="molecule type" value="Genomic_DNA"/>
</dbReference>
<proteinExistence type="predicted"/>
<protein>
    <submittedName>
        <fullName evidence="2">Pilus assembly protein PilZ</fullName>
    </submittedName>
</protein>
<dbReference type="Proteomes" id="UP000651977">
    <property type="component" value="Unassembled WGS sequence"/>
</dbReference>
<evidence type="ECO:0000313" key="2">
    <source>
        <dbReference type="EMBL" id="GGB04978.1"/>
    </source>
</evidence>
<comment type="caution">
    <text evidence="2">The sequence shown here is derived from an EMBL/GenBank/DDBJ whole genome shotgun (WGS) entry which is preliminary data.</text>
</comment>
<organism evidence="2 3">
    <name type="scientific">Agarivorans gilvus</name>
    <dbReference type="NCBI Taxonomy" id="680279"/>
    <lineage>
        <taxon>Bacteria</taxon>
        <taxon>Pseudomonadati</taxon>
        <taxon>Pseudomonadota</taxon>
        <taxon>Gammaproteobacteria</taxon>
        <taxon>Alteromonadales</taxon>
        <taxon>Alteromonadaceae</taxon>
        <taxon>Agarivorans</taxon>
    </lineage>
</organism>
<gene>
    <name evidence="2" type="ORF">GCM10007414_17830</name>
</gene>
<evidence type="ECO:0000259" key="1">
    <source>
        <dbReference type="Pfam" id="PF07238"/>
    </source>
</evidence>
<dbReference type="Pfam" id="PF07238">
    <property type="entry name" value="PilZ"/>
    <property type="match status" value="2"/>
</dbReference>
<name>A0ABQ1I145_9ALTE</name>
<feature type="domain" description="PilZ" evidence="1">
    <location>
        <begin position="482"/>
        <end position="567"/>
    </location>
</feature>
<dbReference type="InterPro" id="IPR009875">
    <property type="entry name" value="PilZ_domain"/>
</dbReference>
<dbReference type="Gene3D" id="2.40.10.220">
    <property type="entry name" value="predicted glycosyltransferase like domains"/>
    <property type="match status" value="1"/>
</dbReference>
<evidence type="ECO:0000313" key="3">
    <source>
        <dbReference type="Proteomes" id="UP000651977"/>
    </source>
</evidence>
<reference evidence="3" key="1">
    <citation type="journal article" date="2019" name="Int. J. Syst. Evol. Microbiol.">
        <title>The Global Catalogue of Microorganisms (GCM) 10K type strain sequencing project: providing services to taxonomists for standard genome sequencing and annotation.</title>
        <authorList>
            <consortium name="The Broad Institute Genomics Platform"/>
            <consortium name="The Broad Institute Genome Sequencing Center for Infectious Disease"/>
            <person name="Wu L."/>
            <person name="Ma J."/>
        </authorList>
    </citation>
    <scope>NUCLEOTIDE SEQUENCE [LARGE SCALE GENOMIC DNA]</scope>
    <source>
        <strain evidence="3">CGMCC 1.10131</strain>
    </source>
</reference>
<sequence length="800" mass="91594">MIPSPMPETKHHALIERLLPVMESSDFNQVFKRATEGLSNNERFLLKMEMKRLATPCQRLVDLRGKVDGECKEFHYQGKTHFLDDIAIKVFKQQLKLYNQQYTLGIFEKLQHTENNFKVMQKKNISPQEAAARRPKKVIARAVRLGHYIGRSEERMHLTAPLRIADVNGKLFDARTSNMSVSGIRIKVDEKRTFEVGEHYFIYFTGLEKEFVNRVLSAGTEYRVVGIDRKKQQQWVRLVVVDPGEEFNQFFKNFLRSYRGRYRVDVDNITAAVITKGYEQYLMPRLSSVPLYFSGTNSPSLRYALATQNNGDIFSYWRDESNQSHLSQLFHSPRMLRYMQREQGESLIYCFTHTANNKLFFYSASSEELAEHPELRELYLAYGCRKPSWKVFKFQFFPATAGDAEVSSPLPKKDSPIERERVAKALNGLSMVGLLSDVTNQQVEQTYQHSYPLQGNPNKLSLFNQSKQKQGQFEQVNYKYLQLRKENRYQHRSLVEVENAAPNDAGVETGWTADFSVSGMKIELETPLSYEIGDTLYLALPQLQKLVKNFSLSHLPYQVTNCNNSKTVYNLKVVESKGNAHEGSRFFQQLISNNLDKLPALPEGKAIAGLSDALRQILCAPLFCRAMFIHKVPGSLEVKCVTYGAFAQDSDKWLNIDSSKHSADLSQFLSSENLASFLATQLRSHKPSDNPENIEVITVTAKDSDKLLAVRCSGNFESIQQLRNFVQLSAGRGQVNAFNLQLSRVGRPDTEYIQRELDYISHYAIHRAKQLEDELWSVAGVIEVTDVTEELMQRFNLSAA</sequence>